<dbReference type="Proteomes" id="UP001595796">
    <property type="component" value="Unassembled WGS sequence"/>
</dbReference>
<reference evidence="5" key="1">
    <citation type="journal article" date="2019" name="Int. J. Syst. Evol. Microbiol.">
        <title>The Global Catalogue of Microorganisms (GCM) 10K type strain sequencing project: providing services to taxonomists for standard genome sequencing and annotation.</title>
        <authorList>
            <consortium name="The Broad Institute Genomics Platform"/>
            <consortium name="The Broad Institute Genome Sequencing Center for Infectious Disease"/>
            <person name="Wu L."/>
            <person name="Ma J."/>
        </authorList>
    </citation>
    <scope>NUCLEOTIDE SEQUENCE [LARGE SCALE GENOMIC DNA]</scope>
    <source>
        <strain evidence="5">CGMCC 1.16444</strain>
    </source>
</reference>
<dbReference type="PANTHER" id="PTHR11579">
    <property type="entry name" value="PROTEIN-L-ISOASPARTATE O-METHYLTRANSFERASE"/>
    <property type="match status" value="1"/>
</dbReference>
<dbReference type="Gene3D" id="3.40.50.150">
    <property type="entry name" value="Vaccinia Virus protein VP39"/>
    <property type="match status" value="1"/>
</dbReference>
<evidence type="ECO:0000256" key="1">
    <source>
        <dbReference type="ARBA" id="ARBA00005369"/>
    </source>
</evidence>
<evidence type="ECO:0000313" key="4">
    <source>
        <dbReference type="EMBL" id="MFC5068090.1"/>
    </source>
</evidence>
<dbReference type="SUPFAM" id="SSF53335">
    <property type="entry name" value="S-adenosyl-L-methionine-dependent methyltransferases"/>
    <property type="match status" value="1"/>
</dbReference>
<evidence type="ECO:0000313" key="5">
    <source>
        <dbReference type="Proteomes" id="UP001595796"/>
    </source>
</evidence>
<protein>
    <recommendedName>
        <fullName evidence="2">Protein-L-isoaspartate O-methyltransferase</fullName>
    </recommendedName>
    <alternativeName>
        <fullName evidence="3">Protein L-isoaspartyl methyltransferase</fullName>
    </alternativeName>
</protein>
<dbReference type="CDD" id="cd02440">
    <property type="entry name" value="AdoMet_MTases"/>
    <property type="match status" value="1"/>
</dbReference>
<dbReference type="RefSeq" id="WP_114957586.1">
    <property type="nucleotide sequence ID" value="NZ_JBHSJF010000006.1"/>
</dbReference>
<organism evidence="4 5">
    <name type="scientific">Flaviflagellibacter deserti</name>
    <dbReference type="NCBI Taxonomy" id="2267266"/>
    <lineage>
        <taxon>Bacteria</taxon>
        <taxon>Pseudomonadati</taxon>
        <taxon>Pseudomonadota</taxon>
        <taxon>Alphaproteobacteria</taxon>
        <taxon>Hyphomicrobiales</taxon>
        <taxon>Flaviflagellibacter</taxon>
    </lineage>
</organism>
<comment type="caution">
    <text evidence="4">The sequence shown here is derived from an EMBL/GenBank/DDBJ whole genome shotgun (WGS) entry which is preliminary data.</text>
</comment>
<gene>
    <name evidence="4" type="ORF">ACFPFW_08680</name>
</gene>
<comment type="similarity">
    <text evidence="1">Belongs to the methyltransferase superfamily. L-isoaspartyl/D-aspartyl protein methyltransferase family.</text>
</comment>
<proteinExistence type="inferred from homology"/>
<dbReference type="EMBL" id="JBHSJF010000006">
    <property type="protein sequence ID" value="MFC5068090.1"/>
    <property type="molecule type" value="Genomic_DNA"/>
</dbReference>
<dbReference type="Pfam" id="PF01135">
    <property type="entry name" value="PCMT"/>
    <property type="match status" value="1"/>
</dbReference>
<dbReference type="InterPro" id="IPR029063">
    <property type="entry name" value="SAM-dependent_MTases_sf"/>
</dbReference>
<name>A0ABV9YZ46_9HYPH</name>
<evidence type="ECO:0000256" key="3">
    <source>
        <dbReference type="ARBA" id="ARBA00030757"/>
    </source>
</evidence>
<evidence type="ECO:0000256" key="2">
    <source>
        <dbReference type="ARBA" id="ARBA00013346"/>
    </source>
</evidence>
<keyword evidence="5" id="KW-1185">Reference proteome</keyword>
<dbReference type="InterPro" id="IPR000682">
    <property type="entry name" value="PCMT"/>
</dbReference>
<accession>A0ABV9YZ46</accession>
<dbReference type="PANTHER" id="PTHR11579:SF18">
    <property type="entry name" value="PROTEIN-L-ISOASPARTATE O-METHYLTRANSFERASE"/>
    <property type="match status" value="1"/>
</dbReference>
<sequence>MFDFAQARHFMVEGQLRTNEITSPGIVNAMATLPRERFVPEAWATMAYSECEIPVAAARSLPTPMVLGKLLVAADIRETESVLHVGCTTGYGSAILSRLSASVTALEDDEALADQAKANLAAVGAGNVTVVTGPLVAGYAQSAPFDAILIEGSIEVLPDAFAGQLKDNGRLVVVNGRGRTGQGTVFRRSGNEFGGFPMFDAAAPLLPGFERRAAFAF</sequence>